<dbReference type="InterPro" id="IPR007081">
    <property type="entry name" value="RNA_pol_Rpb1_5"/>
</dbReference>
<dbReference type="PANTHER" id="PTHR19376">
    <property type="entry name" value="DNA-DIRECTED RNA POLYMERASE"/>
    <property type="match status" value="1"/>
</dbReference>
<dbReference type="InterPro" id="IPR045867">
    <property type="entry name" value="DNA-dir_RpoC_beta_prime"/>
</dbReference>
<dbReference type="EMBL" id="MSKL01000004">
    <property type="protein sequence ID" value="OLO51098.1"/>
    <property type="molecule type" value="Genomic_DNA"/>
</dbReference>
<sequence>MLDANVFDRIQLGLATAEDIRSWSHGEVKKPETINYRTLKPEKDGLFCEKIFGPTRDWECACGKYKRVRYKGIVCERCGVEVTRSKVRRERMAHIKLAAPVTHIWYFKGVPSRLGYLLNLAPKDLEKVIYFAAYMVTEVDEEGRHDDLPSLRNELEVKKKHLEESGQAEVEARQQRLEEDLAQLESEGAEASQRDKLRKTAEREITAMRRRNQRALEHMDKVWDRFVGLKVGDLEGDEVLYRDMVADYGIYFKGSMGAEAIQARLRSFDLEGEAAALAEIVENGTGQRKTRAIKRLKVVNAFRMTGTAPESMVLDNIPVIPPDLRPMVQLDGGRFATSDLNDLYRRVINRNNRLKRLMDLGAPTIIVNNEKRMLQDAVDALFDNGRRGRPVTGVGNRPLKSLSDMLKGKQGRFRQNLLGKRVDYSGRSVIVVGPQLKLHQCGLPSQMALELFKPFVMKRLVELKEAQNVKAAKRMVERANPKVWDVLAEVIREHPVLLNRAPTLHRLGIQAFEPQLIEGKAIQLHPLVCGAFNADFDGDQMAVHLPLGAEAQAEARILMLSSNNILKPSDGRPVTMPSQDMIIGTYYLTSDPDPAVEVERDAEGNEIVPAFSSFAEAVMAYDFGKLHVNAACDIRFEEGIAAPEGWRPPEDWSEGDPITLRTSLGRALFNTSLPETFPYVNYVVDKKQLGNIVNALAENYSRVEVAASLDALKANGFYWSTWSGITVAFADVVSPEAKQEILVRYENEAAEIEEQFELGALTEDDRYASLIDIWTKATAEVAEAMRENFPQRNTVYQMVVSGARGNWDQIRQLAGMRGLVADPKQRLIERPIKSNYREGLSVLEYFIATHGARKGLADTALRTADSGYLTRRLVDVSQDVIVREEDCGTRKGLTKRIFSWIDAGDERIKEPSEILGTTVFGTTLARDAIDAEGNLIIEAGADLGDAEIRAAIDAGIEEITVRSVLTCDSNVGTCAACYGRSLATGKRVDIGEAVGIIAAQSIGEPGTQLTMRTFHTGGAAGAADITQGLPRVQELFEARTPKGEAAVAEAAGTLKIEDDADGKRLVITRDDGEEDVIVPVSRRQRLLVNDGDHVEPGQALTEGPVDPKKVLRLRSVAATQRHLVEEVQEVYRSQGVDIHSKHIEVIVRQMLRRVTVLDSGDTRLLQGDLVDVMHYRAENRRVMAEGGKTATGRTELMGITKASLATDSWLSAASFQETTRVLTEAAMNGKSDPLLGLKENVILGKLIPAGTGLARYSDIEVEPTEEVKAEVFSRVDLGDGVFGESVALDDFHFGGDLRADFSDDFRTGFSSSEDVEF</sequence>
<dbReference type="Gene3D" id="1.10.1790.20">
    <property type="match status" value="1"/>
</dbReference>
<evidence type="ECO:0000256" key="6">
    <source>
        <dbReference type="ARBA" id="ARBA00022723"/>
    </source>
</evidence>
<dbReference type="FunFam" id="1.10.150.390:FF:000002">
    <property type="entry name" value="DNA-directed RNA polymerase subunit beta"/>
    <property type="match status" value="1"/>
</dbReference>
<keyword evidence="9 11" id="KW-0804">Transcription</keyword>
<feature type="domain" description="RNA polymerase N-terminal" evidence="14">
    <location>
        <begin position="310"/>
        <end position="589"/>
    </location>
</feature>
<feature type="binding site" evidence="11">
    <location>
        <position position="967"/>
    </location>
    <ligand>
        <name>Zn(2+)</name>
        <dbReference type="ChEBI" id="CHEBI:29105"/>
        <label>2</label>
    </ligand>
</feature>
<dbReference type="GO" id="GO:0003677">
    <property type="term" value="F:DNA binding"/>
    <property type="evidence" value="ECO:0007669"/>
    <property type="project" value="UniProtKB-UniRule"/>
</dbReference>
<feature type="binding site" evidence="11">
    <location>
        <position position="974"/>
    </location>
    <ligand>
        <name>Zn(2+)</name>
        <dbReference type="ChEBI" id="CHEBI:29105"/>
        <label>2</label>
    </ligand>
</feature>
<comment type="subunit">
    <text evidence="11">The RNAP catalytic core consists of 2 alpha, 1 beta, 1 beta' and 1 omega subunit. When a sigma factor is associated with the core the holoenzyme is formed, which can initiate transcription.</text>
</comment>
<keyword evidence="6 11" id="KW-0479">Metal-binding</keyword>
<evidence type="ECO:0000256" key="9">
    <source>
        <dbReference type="ARBA" id="ARBA00023163"/>
    </source>
</evidence>
<dbReference type="Gene3D" id="1.10.150.390">
    <property type="match status" value="1"/>
</dbReference>
<dbReference type="PANTHER" id="PTHR19376:SF54">
    <property type="entry name" value="DNA-DIRECTED RNA POLYMERASE SUBUNIT BETA"/>
    <property type="match status" value="1"/>
</dbReference>
<dbReference type="NCBIfam" id="NF011498">
    <property type="entry name" value="PRK14906.1"/>
    <property type="match status" value="1"/>
</dbReference>
<evidence type="ECO:0000313" key="15">
    <source>
        <dbReference type="EMBL" id="OLO51098.1"/>
    </source>
</evidence>
<dbReference type="Pfam" id="PF00623">
    <property type="entry name" value="RNA_pol_Rpb1_2"/>
    <property type="match status" value="1"/>
</dbReference>
<evidence type="ECO:0000256" key="5">
    <source>
        <dbReference type="ARBA" id="ARBA00022695"/>
    </source>
</evidence>
<dbReference type="InterPro" id="IPR038120">
    <property type="entry name" value="Rpb1_funnel_sf"/>
</dbReference>
<dbReference type="GO" id="GO:0008270">
    <property type="term" value="F:zinc ion binding"/>
    <property type="evidence" value="ECO:0007669"/>
    <property type="project" value="UniProtKB-UniRule"/>
</dbReference>
<proteinExistence type="inferred from homology"/>
<dbReference type="Pfam" id="PF04997">
    <property type="entry name" value="RNA_pol_Rpb1_1"/>
    <property type="match status" value="1"/>
</dbReference>
<feature type="binding site" evidence="11">
    <location>
        <position position="62"/>
    </location>
    <ligand>
        <name>Zn(2+)</name>
        <dbReference type="ChEBI" id="CHEBI:29105"/>
        <label>1</label>
    </ligand>
</feature>
<keyword evidence="4 11" id="KW-0808">Transferase</keyword>
<evidence type="ECO:0000256" key="12">
    <source>
        <dbReference type="RuleBase" id="RU004279"/>
    </source>
</evidence>
<evidence type="ECO:0000256" key="3">
    <source>
        <dbReference type="ARBA" id="ARBA00022478"/>
    </source>
</evidence>
<dbReference type="InterPro" id="IPR000722">
    <property type="entry name" value="RNA_pol_asu"/>
</dbReference>
<feature type="binding site" evidence="11">
    <location>
        <position position="977"/>
    </location>
    <ligand>
        <name>Zn(2+)</name>
        <dbReference type="ChEBI" id="CHEBI:29105"/>
        <label>2</label>
    </ligand>
</feature>
<dbReference type="InterPro" id="IPR007083">
    <property type="entry name" value="RNA_pol_Rpb1_4"/>
</dbReference>
<comment type="function">
    <text evidence="1 11 12">DNA-dependent RNA polymerase catalyzes the transcription of DNA into RNA using the four ribonucleoside triphosphates as substrates.</text>
</comment>
<dbReference type="Pfam" id="PF05000">
    <property type="entry name" value="RNA_pol_Rpb1_4"/>
    <property type="match status" value="1"/>
</dbReference>
<comment type="similarity">
    <text evidence="2 11 12">Belongs to the RNA polymerase beta' chain family.</text>
</comment>
<dbReference type="Gene3D" id="4.10.860.120">
    <property type="entry name" value="RNA polymerase II, clamp domain"/>
    <property type="match status" value="1"/>
</dbReference>
<feature type="binding site" evidence="11">
    <location>
        <position position="535"/>
    </location>
    <ligand>
        <name>Mg(2+)</name>
        <dbReference type="ChEBI" id="CHEBI:18420"/>
    </ligand>
</feature>
<dbReference type="CDD" id="cd01609">
    <property type="entry name" value="RNAP_beta'_N"/>
    <property type="match status" value="1"/>
</dbReference>
<comment type="catalytic activity">
    <reaction evidence="10 11 12">
        <text>RNA(n) + a ribonucleoside 5'-triphosphate = RNA(n+1) + diphosphate</text>
        <dbReference type="Rhea" id="RHEA:21248"/>
        <dbReference type="Rhea" id="RHEA-COMP:14527"/>
        <dbReference type="Rhea" id="RHEA-COMP:17342"/>
        <dbReference type="ChEBI" id="CHEBI:33019"/>
        <dbReference type="ChEBI" id="CHEBI:61557"/>
        <dbReference type="ChEBI" id="CHEBI:140395"/>
        <dbReference type="EC" id="2.7.7.6"/>
    </reaction>
</comment>
<gene>
    <name evidence="11" type="primary">rpoC</name>
    <name evidence="15" type="ORF">BKH28_01285</name>
</gene>
<dbReference type="Proteomes" id="UP000186394">
    <property type="component" value="Unassembled WGS sequence"/>
</dbReference>
<dbReference type="Gene3D" id="2.40.50.100">
    <property type="match status" value="1"/>
</dbReference>
<feature type="binding site" evidence="11">
    <location>
        <position position="537"/>
    </location>
    <ligand>
        <name>Mg(2+)</name>
        <dbReference type="ChEBI" id="CHEBI:18420"/>
    </ligand>
</feature>
<organism evidence="15 16">
    <name type="scientific">Actinomyces oris</name>
    <dbReference type="NCBI Taxonomy" id="544580"/>
    <lineage>
        <taxon>Bacteria</taxon>
        <taxon>Bacillati</taxon>
        <taxon>Actinomycetota</taxon>
        <taxon>Actinomycetes</taxon>
        <taxon>Actinomycetales</taxon>
        <taxon>Actinomycetaceae</taxon>
        <taxon>Actinomyces</taxon>
    </lineage>
</organism>
<evidence type="ECO:0000259" key="14">
    <source>
        <dbReference type="SMART" id="SM00663"/>
    </source>
</evidence>
<keyword evidence="13" id="KW-0175">Coiled coil</keyword>
<dbReference type="InterPro" id="IPR007080">
    <property type="entry name" value="RNA_pol_Rpb1_1"/>
</dbReference>
<evidence type="ECO:0000256" key="8">
    <source>
        <dbReference type="ARBA" id="ARBA00022842"/>
    </source>
</evidence>
<evidence type="ECO:0000256" key="1">
    <source>
        <dbReference type="ARBA" id="ARBA00004026"/>
    </source>
</evidence>
<evidence type="ECO:0000256" key="2">
    <source>
        <dbReference type="ARBA" id="ARBA00006460"/>
    </source>
</evidence>
<feature type="binding site" evidence="11">
    <location>
        <position position="887"/>
    </location>
    <ligand>
        <name>Zn(2+)</name>
        <dbReference type="ChEBI" id="CHEBI:29105"/>
        <label>2</label>
    </ligand>
</feature>
<reference evidence="15 16" key="1">
    <citation type="submission" date="2016-12" db="EMBL/GenBank/DDBJ databases">
        <title>Genomic comparison of strains in the 'Actinomyces naeslundii' group.</title>
        <authorList>
            <person name="Mughal S.R."/>
            <person name="Do T."/>
            <person name="Gilbert S.C."/>
            <person name="Witherden E.A."/>
            <person name="Didelot X."/>
            <person name="Beighton D."/>
        </authorList>
    </citation>
    <scope>NUCLEOTIDE SEQUENCE [LARGE SCALE GENOMIC DNA]</scope>
    <source>
        <strain evidence="15 16">P6N</strain>
    </source>
</reference>
<dbReference type="CDD" id="cd02655">
    <property type="entry name" value="RNAP_beta'_C"/>
    <property type="match status" value="1"/>
</dbReference>
<comment type="caution">
    <text evidence="15">The sequence shown here is derived from an EMBL/GenBank/DDBJ whole genome shotgun (WGS) entry which is preliminary data.</text>
</comment>
<evidence type="ECO:0000256" key="7">
    <source>
        <dbReference type="ARBA" id="ARBA00022833"/>
    </source>
</evidence>
<evidence type="ECO:0000256" key="10">
    <source>
        <dbReference type="ARBA" id="ARBA00048552"/>
    </source>
</evidence>
<dbReference type="SUPFAM" id="SSF64484">
    <property type="entry name" value="beta and beta-prime subunits of DNA dependent RNA-polymerase"/>
    <property type="match status" value="1"/>
</dbReference>
<dbReference type="Gene3D" id="1.10.132.30">
    <property type="match status" value="1"/>
</dbReference>
<dbReference type="EC" id="2.7.7.6" evidence="11"/>
<feature type="binding site" evidence="11">
    <location>
        <position position="75"/>
    </location>
    <ligand>
        <name>Zn(2+)</name>
        <dbReference type="ChEBI" id="CHEBI:29105"/>
        <label>1</label>
    </ligand>
</feature>
<dbReference type="Pfam" id="PF04983">
    <property type="entry name" value="RNA_pol_Rpb1_3"/>
    <property type="match status" value="1"/>
</dbReference>
<evidence type="ECO:0000256" key="13">
    <source>
        <dbReference type="SAM" id="Coils"/>
    </source>
</evidence>
<dbReference type="InterPro" id="IPR012754">
    <property type="entry name" value="DNA-dir_RpoC_beta_prime_bact"/>
</dbReference>
<dbReference type="RefSeq" id="WP_075417131.1">
    <property type="nucleotide sequence ID" value="NZ_MSKL01000004.1"/>
</dbReference>
<name>A0A1Q8VSM9_9ACTO</name>
<dbReference type="GO" id="GO:0000287">
    <property type="term" value="F:magnesium ion binding"/>
    <property type="evidence" value="ECO:0007669"/>
    <property type="project" value="UniProtKB-UniRule"/>
</dbReference>
<feature type="coiled-coil region" evidence="13">
    <location>
        <begin position="167"/>
        <end position="218"/>
    </location>
</feature>
<dbReference type="OrthoDB" id="9815296at2"/>
<dbReference type="InterPro" id="IPR044893">
    <property type="entry name" value="RNA_pol_Rpb1_clamp_domain"/>
</dbReference>
<dbReference type="InterPro" id="IPR007066">
    <property type="entry name" value="RNA_pol_Rpb1_3"/>
</dbReference>
<dbReference type="GO" id="GO:0000428">
    <property type="term" value="C:DNA-directed RNA polymerase complex"/>
    <property type="evidence" value="ECO:0007669"/>
    <property type="project" value="UniProtKB-KW"/>
</dbReference>
<accession>A0A1Q8VSM9</accession>
<dbReference type="GO" id="GO:0006351">
    <property type="term" value="P:DNA-templated transcription"/>
    <property type="evidence" value="ECO:0007669"/>
    <property type="project" value="UniProtKB-UniRule"/>
</dbReference>
<dbReference type="InterPro" id="IPR006592">
    <property type="entry name" value="RNA_pol_N"/>
</dbReference>
<dbReference type="InterPro" id="IPR042102">
    <property type="entry name" value="RNA_pol_Rpb1_3_sf"/>
</dbReference>
<dbReference type="Gene3D" id="2.40.40.20">
    <property type="match status" value="1"/>
</dbReference>
<protein>
    <recommendedName>
        <fullName evidence="11">DNA-directed RNA polymerase subunit beta'</fullName>
        <shortName evidence="11">RNAP subunit beta'</shortName>
        <ecNumber evidence="11">2.7.7.6</ecNumber>
    </recommendedName>
    <alternativeName>
        <fullName evidence="11">RNA polymerase subunit beta'</fullName>
    </alternativeName>
    <alternativeName>
        <fullName evidence="11">Transcriptase subunit beta'</fullName>
    </alternativeName>
</protein>
<feature type="binding site" evidence="11">
    <location>
        <position position="539"/>
    </location>
    <ligand>
        <name>Mg(2+)</name>
        <dbReference type="ChEBI" id="CHEBI:18420"/>
    </ligand>
</feature>
<dbReference type="Gene3D" id="1.10.274.100">
    <property type="entry name" value="RNA polymerase Rpb1, domain 3"/>
    <property type="match status" value="2"/>
</dbReference>
<dbReference type="SMART" id="SM00663">
    <property type="entry name" value="RPOLA_N"/>
    <property type="match status" value="1"/>
</dbReference>
<evidence type="ECO:0000256" key="11">
    <source>
        <dbReference type="HAMAP-Rule" id="MF_01322"/>
    </source>
</evidence>
<dbReference type="GO" id="GO:0003899">
    <property type="term" value="F:DNA-directed RNA polymerase activity"/>
    <property type="evidence" value="ECO:0007669"/>
    <property type="project" value="UniProtKB-UniRule"/>
</dbReference>
<feature type="binding site" evidence="11">
    <location>
        <position position="78"/>
    </location>
    <ligand>
        <name>Zn(2+)</name>
        <dbReference type="ChEBI" id="CHEBI:29105"/>
        <label>1</label>
    </ligand>
</feature>
<evidence type="ECO:0000313" key="16">
    <source>
        <dbReference type="Proteomes" id="UP000186394"/>
    </source>
</evidence>
<dbReference type="Gene3D" id="1.10.40.90">
    <property type="match status" value="1"/>
</dbReference>
<keyword evidence="8 11" id="KW-0460">Magnesium</keyword>
<comment type="cofactor">
    <cofactor evidence="11">
        <name>Zn(2+)</name>
        <dbReference type="ChEBI" id="CHEBI:29105"/>
    </cofactor>
    <text evidence="11">Binds 2 Zn(2+) ions per subunit.</text>
</comment>
<dbReference type="Pfam" id="PF04998">
    <property type="entry name" value="RNA_pol_Rpb1_5"/>
    <property type="match status" value="1"/>
</dbReference>
<dbReference type="HAMAP" id="MF_01322">
    <property type="entry name" value="RNApol_bact_RpoC"/>
    <property type="match status" value="1"/>
</dbReference>
<keyword evidence="3 11" id="KW-0240">DNA-directed RNA polymerase</keyword>
<keyword evidence="7 11" id="KW-0862">Zinc</keyword>
<feature type="binding site" evidence="11">
    <location>
        <position position="60"/>
    </location>
    <ligand>
        <name>Zn(2+)</name>
        <dbReference type="ChEBI" id="CHEBI:29105"/>
        <label>1</label>
    </ligand>
</feature>
<evidence type="ECO:0000256" key="4">
    <source>
        <dbReference type="ARBA" id="ARBA00022679"/>
    </source>
</evidence>
<keyword evidence="5 11" id="KW-0548">Nucleotidyltransferase</keyword>
<dbReference type="FunFam" id="4.10.860.120:FF:000001">
    <property type="entry name" value="DNA-directed RNA polymerase subunit beta"/>
    <property type="match status" value="1"/>
</dbReference>
<comment type="cofactor">
    <cofactor evidence="11">
        <name>Mg(2+)</name>
        <dbReference type="ChEBI" id="CHEBI:18420"/>
    </cofactor>
    <text evidence="11">Binds 1 Mg(2+) ion per subunit.</text>
</comment>
<dbReference type="NCBIfam" id="TIGR02386">
    <property type="entry name" value="rpoC_TIGR"/>
    <property type="match status" value="1"/>
</dbReference>